<keyword evidence="3" id="KW-1185">Reference proteome</keyword>
<evidence type="ECO:0000313" key="3">
    <source>
        <dbReference type="Proteomes" id="UP000314294"/>
    </source>
</evidence>
<dbReference type="AlphaFoldDB" id="A0A4Z2GC62"/>
<evidence type="ECO:0008006" key="4">
    <source>
        <dbReference type="Google" id="ProtNLM"/>
    </source>
</evidence>
<gene>
    <name evidence="2" type="ORF">EYF80_038978</name>
</gene>
<comment type="caution">
    <text evidence="2">The sequence shown here is derived from an EMBL/GenBank/DDBJ whole genome shotgun (WGS) entry which is preliminary data.</text>
</comment>
<dbReference type="EMBL" id="SRLO01000604">
    <property type="protein sequence ID" value="TNN50831.1"/>
    <property type="molecule type" value="Genomic_DNA"/>
</dbReference>
<feature type="signal peptide" evidence="1">
    <location>
        <begin position="1"/>
        <end position="30"/>
    </location>
</feature>
<accession>A0A4Z2GC62</accession>
<evidence type="ECO:0000256" key="1">
    <source>
        <dbReference type="SAM" id="SignalP"/>
    </source>
</evidence>
<evidence type="ECO:0000313" key="2">
    <source>
        <dbReference type="EMBL" id="TNN50831.1"/>
    </source>
</evidence>
<name>A0A4Z2GC62_9TELE</name>
<feature type="chain" id="PRO_5021478462" description="Secreted protein" evidence="1">
    <location>
        <begin position="31"/>
        <end position="106"/>
    </location>
</feature>
<keyword evidence="1" id="KW-0732">Signal</keyword>
<reference evidence="2 3" key="1">
    <citation type="submission" date="2019-03" db="EMBL/GenBank/DDBJ databases">
        <title>First draft genome of Liparis tanakae, snailfish: a comprehensive survey of snailfish specific genes.</title>
        <authorList>
            <person name="Kim W."/>
            <person name="Song I."/>
            <person name="Jeong J.-H."/>
            <person name="Kim D."/>
            <person name="Kim S."/>
            <person name="Ryu S."/>
            <person name="Song J.Y."/>
            <person name="Lee S.K."/>
        </authorList>
    </citation>
    <scope>NUCLEOTIDE SEQUENCE [LARGE SCALE GENOMIC DNA]</scope>
    <source>
        <tissue evidence="2">Muscle</tissue>
    </source>
</reference>
<dbReference type="Proteomes" id="UP000314294">
    <property type="component" value="Unassembled WGS sequence"/>
</dbReference>
<organism evidence="2 3">
    <name type="scientific">Liparis tanakae</name>
    <name type="common">Tanaka's snailfish</name>
    <dbReference type="NCBI Taxonomy" id="230148"/>
    <lineage>
        <taxon>Eukaryota</taxon>
        <taxon>Metazoa</taxon>
        <taxon>Chordata</taxon>
        <taxon>Craniata</taxon>
        <taxon>Vertebrata</taxon>
        <taxon>Euteleostomi</taxon>
        <taxon>Actinopterygii</taxon>
        <taxon>Neopterygii</taxon>
        <taxon>Teleostei</taxon>
        <taxon>Neoteleostei</taxon>
        <taxon>Acanthomorphata</taxon>
        <taxon>Eupercaria</taxon>
        <taxon>Perciformes</taxon>
        <taxon>Cottioidei</taxon>
        <taxon>Cottales</taxon>
        <taxon>Liparidae</taxon>
        <taxon>Liparis</taxon>
    </lineage>
</organism>
<sequence>MGRFSVYIHSSVALPLLLGLKLGGLREGDGIRLVHGETSVDVGLLLALFVVQSGLQSEGVGHVGVGRQVHPLQFPLGQLLDDAGSVSVAQDVDHGPEPSTDGIAGT</sequence>
<protein>
    <recommendedName>
        <fullName evidence="4">Secreted protein</fullName>
    </recommendedName>
</protein>
<proteinExistence type="predicted"/>